<feature type="region of interest" description="Disordered" evidence="1">
    <location>
        <begin position="85"/>
        <end position="119"/>
    </location>
</feature>
<dbReference type="AlphaFoldDB" id="A0AAV7PBJ2"/>
<reference evidence="2" key="1">
    <citation type="journal article" date="2022" name="bioRxiv">
        <title>Sequencing and chromosome-scale assembly of the giantPleurodeles waltlgenome.</title>
        <authorList>
            <person name="Brown T."/>
            <person name="Elewa A."/>
            <person name="Iarovenko S."/>
            <person name="Subramanian E."/>
            <person name="Araus A.J."/>
            <person name="Petzold A."/>
            <person name="Susuki M."/>
            <person name="Suzuki K.-i.T."/>
            <person name="Hayashi T."/>
            <person name="Toyoda A."/>
            <person name="Oliveira C."/>
            <person name="Osipova E."/>
            <person name="Leigh N.D."/>
            <person name="Simon A."/>
            <person name="Yun M.H."/>
        </authorList>
    </citation>
    <scope>NUCLEOTIDE SEQUENCE</scope>
    <source>
        <strain evidence="2">20211129_DDA</strain>
        <tissue evidence="2">Liver</tissue>
    </source>
</reference>
<evidence type="ECO:0000313" key="3">
    <source>
        <dbReference type="Proteomes" id="UP001066276"/>
    </source>
</evidence>
<evidence type="ECO:0000256" key="1">
    <source>
        <dbReference type="SAM" id="MobiDB-lite"/>
    </source>
</evidence>
<name>A0AAV7PBJ2_PLEWA</name>
<feature type="compositionally biased region" description="Basic and acidic residues" evidence="1">
    <location>
        <begin position="102"/>
        <end position="119"/>
    </location>
</feature>
<evidence type="ECO:0000313" key="2">
    <source>
        <dbReference type="EMBL" id="KAJ1123933.1"/>
    </source>
</evidence>
<sequence>MVRRDPKQRKLPFEKTTSDATATASLSEGCATGGPTEPQMAGADDIIAKLRADFHAVDAQNGTTREPQLRTGRYTSSFGALQRGSHREVPMMSGVRTGKAVRKQEMRRGQERQRRQAPE</sequence>
<dbReference type="EMBL" id="JANPWB010000011">
    <property type="protein sequence ID" value="KAJ1123933.1"/>
    <property type="molecule type" value="Genomic_DNA"/>
</dbReference>
<organism evidence="2 3">
    <name type="scientific">Pleurodeles waltl</name>
    <name type="common">Iberian ribbed newt</name>
    <dbReference type="NCBI Taxonomy" id="8319"/>
    <lineage>
        <taxon>Eukaryota</taxon>
        <taxon>Metazoa</taxon>
        <taxon>Chordata</taxon>
        <taxon>Craniata</taxon>
        <taxon>Vertebrata</taxon>
        <taxon>Euteleostomi</taxon>
        <taxon>Amphibia</taxon>
        <taxon>Batrachia</taxon>
        <taxon>Caudata</taxon>
        <taxon>Salamandroidea</taxon>
        <taxon>Salamandridae</taxon>
        <taxon>Pleurodelinae</taxon>
        <taxon>Pleurodeles</taxon>
    </lineage>
</organism>
<accession>A0AAV7PBJ2</accession>
<gene>
    <name evidence="2" type="ORF">NDU88_002400</name>
</gene>
<dbReference type="Proteomes" id="UP001066276">
    <property type="component" value="Chromosome 7"/>
</dbReference>
<comment type="caution">
    <text evidence="2">The sequence shown here is derived from an EMBL/GenBank/DDBJ whole genome shotgun (WGS) entry which is preliminary data.</text>
</comment>
<feature type="compositionally biased region" description="Low complexity" evidence="1">
    <location>
        <begin position="18"/>
        <end position="27"/>
    </location>
</feature>
<feature type="compositionally biased region" description="Basic residues" evidence="1">
    <location>
        <begin position="1"/>
        <end position="10"/>
    </location>
</feature>
<keyword evidence="3" id="KW-1185">Reference proteome</keyword>
<feature type="region of interest" description="Disordered" evidence="1">
    <location>
        <begin position="1"/>
        <end position="41"/>
    </location>
</feature>
<protein>
    <submittedName>
        <fullName evidence="2">Uncharacterized protein</fullName>
    </submittedName>
</protein>
<proteinExistence type="predicted"/>